<name>A0A9D4J5R9_DREPO</name>
<reference evidence="2" key="2">
    <citation type="submission" date="2020-11" db="EMBL/GenBank/DDBJ databases">
        <authorList>
            <person name="McCartney M.A."/>
            <person name="Auch B."/>
            <person name="Kono T."/>
            <person name="Mallez S."/>
            <person name="Becker A."/>
            <person name="Gohl D.M."/>
            <person name="Silverstein K.A.T."/>
            <person name="Koren S."/>
            <person name="Bechman K.B."/>
            <person name="Herman A."/>
            <person name="Abrahante J.E."/>
            <person name="Garbe J."/>
        </authorList>
    </citation>
    <scope>NUCLEOTIDE SEQUENCE</scope>
    <source>
        <strain evidence="2">Duluth1</strain>
        <tissue evidence="2">Whole animal</tissue>
    </source>
</reference>
<sequence>MKPNRKRNQLCSDYESQPTSTYPPKIQTFQLRMSMNHETPSKKKWVDFEYQV</sequence>
<feature type="compositionally biased region" description="Polar residues" evidence="1">
    <location>
        <begin position="9"/>
        <end position="23"/>
    </location>
</feature>
<keyword evidence="3" id="KW-1185">Reference proteome</keyword>
<comment type="caution">
    <text evidence="2">The sequence shown here is derived from an EMBL/GenBank/DDBJ whole genome shotgun (WGS) entry which is preliminary data.</text>
</comment>
<protein>
    <submittedName>
        <fullName evidence="2">Uncharacterized protein</fullName>
    </submittedName>
</protein>
<dbReference type="AlphaFoldDB" id="A0A9D4J5R9"/>
<accession>A0A9D4J5R9</accession>
<proteinExistence type="predicted"/>
<evidence type="ECO:0000313" key="2">
    <source>
        <dbReference type="EMBL" id="KAH3796327.1"/>
    </source>
</evidence>
<dbReference type="EMBL" id="JAIWYP010000007">
    <property type="protein sequence ID" value="KAH3796327.1"/>
    <property type="molecule type" value="Genomic_DNA"/>
</dbReference>
<feature type="region of interest" description="Disordered" evidence="1">
    <location>
        <begin position="1"/>
        <end position="23"/>
    </location>
</feature>
<evidence type="ECO:0000313" key="3">
    <source>
        <dbReference type="Proteomes" id="UP000828390"/>
    </source>
</evidence>
<dbReference type="Proteomes" id="UP000828390">
    <property type="component" value="Unassembled WGS sequence"/>
</dbReference>
<gene>
    <name evidence="2" type="ORF">DPMN_149896</name>
</gene>
<reference evidence="2" key="1">
    <citation type="journal article" date="2019" name="bioRxiv">
        <title>The Genome of the Zebra Mussel, Dreissena polymorpha: A Resource for Invasive Species Research.</title>
        <authorList>
            <person name="McCartney M.A."/>
            <person name="Auch B."/>
            <person name="Kono T."/>
            <person name="Mallez S."/>
            <person name="Zhang Y."/>
            <person name="Obille A."/>
            <person name="Becker A."/>
            <person name="Abrahante J.E."/>
            <person name="Garbe J."/>
            <person name="Badalamenti J.P."/>
            <person name="Herman A."/>
            <person name="Mangelson H."/>
            <person name="Liachko I."/>
            <person name="Sullivan S."/>
            <person name="Sone E.D."/>
            <person name="Koren S."/>
            <person name="Silverstein K.A.T."/>
            <person name="Beckman K.B."/>
            <person name="Gohl D.M."/>
        </authorList>
    </citation>
    <scope>NUCLEOTIDE SEQUENCE</scope>
    <source>
        <strain evidence="2">Duluth1</strain>
        <tissue evidence="2">Whole animal</tissue>
    </source>
</reference>
<organism evidence="2 3">
    <name type="scientific">Dreissena polymorpha</name>
    <name type="common">Zebra mussel</name>
    <name type="synonym">Mytilus polymorpha</name>
    <dbReference type="NCBI Taxonomy" id="45954"/>
    <lineage>
        <taxon>Eukaryota</taxon>
        <taxon>Metazoa</taxon>
        <taxon>Spiralia</taxon>
        <taxon>Lophotrochozoa</taxon>
        <taxon>Mollusca</taxon>
        <taxon>Bivalvia</taxon>
        <taxon>Autobranchia</taxon>
        <taxon>Heteroconchia</taxon>
        <taxon>Euheterodonta</taxon>
        <taxon>Imparidentia</taxon>
        <taxon>Neoheterodontei</taxon>
        <taxon>Myida</taxon>
        <taxon>Dreissenoidea</taxon>
        <taxon>Dreissenidae</taxon>
        <taxon>Dreissena</taxon>
    </lineage>
</organism>
<evidence type="ECO:0000256" key="1">
    <source>
        <dbReference type="SAM" id="MobiDB-lite"/>
    </source>
</evidence>